<gene>
    <name evidence="3" type="ORF">BCT49_00185</name>
</gene>
<dbReference type="Gene3D" id="1.10.530.10">
    <property type="match status" value="1"/>
</dbReference>
<dbReference type="PANTHER" id="PTHR37423">
    <property type="entry name" value="SOLUBLE LYTIC MUREIN TRANSGLYCOSYLASE-RELATED"/>
    <property type="match status" value="1"/>
</dbReference>
<dbReference type="Proteomes" id="UP000235406">
    <property type="component" value="Unassembled WGS sequence"/>
</dbReference>
<dbReference type="PANTHER" id="PTHR37423:SF2">
    <property type="entry name" value="MEMBRANE-BOUND LYTIC MUREIN TRANSGLYCOSYLASE C"/>
    <property type="match status" value="1"/>
</dbReference>
<proteinExistence type="inferred from homology"/>
<dbReference type="InterPro" id="IPR008258">
    <property type="entry name" value="Transglycosylase_SLT_dom_1"/>
</dbReference>
<feature type="domain" description="Transglycosylase SLT" evidence="2">
    <location>
        <begin position="63"/>
        <end position="167"/>
    </location>
</feature>
<sequence>MIQPVILPKTRRVRGLILSLVVLITSTYAHSAPRSYSGWQSQGWTTSTTTNALPQRCQRYCRAIQEASQRHGVPANLIVAVITQESRFKPEAVSPKGAKGLMQLMPVNYQGINPFEPQANIERGTRLLARLLKKYRDTALALAAYNAGEGNVRKYGGIPPFKETQHYVKRVMAHYNQLTG</sequence>
<dbReference type="OrthoDB" id="92254at2"/>
<dbReference type="SUPFAM" id="SSF53955">
    <property type="entry name" value="Lysozyme-like"/>
    <property type="match status" value="1"/>
</dbReference>
<evidence type="ECO:0000313" key="4">
    <source>
        <dbReference type="Proteomes" id="UP000235406"/>
    </source>
</evidence>
<evidence type="ECO:0000256" key="1">
    <source>
        <dbReference type="ARBA" id="ARBA00007734"/>
    </source>
</evidence>
<accession>A0A2N7KP89</accession>
<dbReference type="InterPro" id="IPR023346">
    <property type="entry name" value="Lysozyme-like_dom_sf"/>
</dbReference>
<evidence type="ECO:0000313" key="3">
    <source>
        <dbReference type="EMBL" id="PMM78462.1"/>
    </source>
</evidence>
<name>A0A2N7KP89_9VIBR</name>
<protein>
    <submittedName>
        <fullName evidence="3">Murein transglycosylase</fullName>
    </submittedName>
</protein>
<dbReference type="CDD" id="cd00254">
    <property type="entry name" value="LT-like"/>
    <property type="match status" value="1"/>
</dbReference>
<dbReference type="AlphaFoldDB" id="A0A2N7KP89"/>
<dbReference type="Pfam" id="PF01464">
    <property type="entry name" value="SLT"/>
    <property type="match status" value="1"/>
</dbReference>
<reference evidence="4" key="1">
    <citation type="submission" date="2016-07" db="EMBL/GenBank/DDBJ databases">
        <title>Nontailed viruses are major unrecognized killers of bacteria in the ocean.</title>
        <authorList>
            <person name="Kauffman K."/>
            <person name="Hussain F."/>
            <person name="Yang J."/>
            <person name="Arevalo P."/>
            <person name="Brown J."/>
            <person name="Cutler M."/>
            <person name="Kelly L."/>
            <person name="Polz M.F."/>
        </authorList>
    </citation>
    <scope>NUCLEOTIDE SEQUENCE [LARGE SCALE GENOMIC DNA]</scope>
    <source>
        <strain evidence="4">10N.261.46.F8</strain>
    </source>
</reference>
<dbReference type="EMBL" id="MCZK01000002">
    <property type="protein sequence ID" value="PMM78462.1"/>
    <property type="molecule type" value="Genomic_DNA"/>
</dbReference>
<organism evidence="3 4">
    <name type="scientific">Vibrio lentus</name>
    <dbReference type="NCBI Taxonomy" id="136468"/>
    <lineage>
        <taxon>Bacteria</taxon>
        <taxon>Pseudomonadati</taxon>
        <taxon>Pseudomonadota</taxon>
        <taxon>Gammaproteobacteria</taxon>
        <taxon>Vibrionales</taxon>
        <taxon>Vibrionaceae</taxon>
        <taxon>Vibrio</taxon>
    </lineage>
</organism>
<evidence type="ECO:0000259" key="2">
    <source>
        <dbReference type="Pfam" id="PF01464"/>
    </source>
</evidence>
<comment type="caution">
    <text evidence="3">The sequence shown here is derived from an EMBL/GenBank/DDBJ whole genome shotgun (WGS) entry which is preliminary data.</text>
</comment>
<comment type="similarity">
    <text evidence="1">Belongs to the transglycosylase Slt family.</text>
</comment>